<dbReference type="AlphaFoldDB" id="A0A4P9Z2Y7"/>
<evidence type="ECO:0000256" key="2">
    <source>
        <dbReference type="SAM" id="Phobius"/>
    </source>
</evidence>
<protein>
    <submittedName>
        <fullName evidence="3">Uncharacterized protein</fullName>
    </submittedName>
</protein>
<keyword evidence="2" id="KW-0812">Transmembrane</keyword>
<evidence type="ECO:0000256" key="1">
    <source>
        <dbReference type="SAM" id="MobiDB-lite"/>
    </source>
</evidence>
<keyword evidence="4" id="KW-1185">Reference proteome</keyword>
<reference evidence="4" key="1">
    <citation type="journal article" date="2018" name="Nat. Microbiol.">
        <title>Leveraging single-cell genomics to expand the fungal tree of life.</title>
        <authorList>
            <person name="Ahrendt S.R."/>
            <person name="Quandt C.A."/>
            <person name="Ciobanu D."/>
            <person name="Clum A."/>
            <person name="Salamov A."/>
            <person name="Andreopoulos B."/>
            <person name="Cheng J.F."/>
            <person name="Woyke T."/>
            <person name="Pelin A."/>
            <person name="Henrissat B."/>
            <person name="Reynolds N.K."/>
            <person name="Benny G.L."/>
            <person name="Smith M.E."/>
            <person name="James T.Y."/>
            <person name="Grigoriev I.V."/>
        </authorList>
    </citation>
    <scope>NUCLEOTIDE SEQUENCE [LARGE SCALE GENOMIC DNA]</scope>
    <source>
        <strain evidence="4">Benny S71-1</strain>
    </source>
</reference>
<sequence length="195" mass="20985">MAGATAMPKPPMLHVLQSGGDVQVINVHFETHNDAHVLIKLLGFCVVVVLLLITVFVFFGNGSFLDSSLAYGGKGGGGGGDGNRSSISRMIFANYRSIAAAVWLIWYGIFCFWCWFARVAWGDITVPEKCVIGFRRVRERSVVCWLPAATATSSNAANGDAANSSSNQRPLSPASASVVPHWQLRIARPVVHAQP</sequence>
<gene>
    <name evidence="3" type="ORF">SYNPS1DRAFT_27417</name>
</gene>
<organism evidence="3 4">
    <name type="scientific">Syncephalis pseudoplumigaleata</name>
    <dbReference type="NCBI Taxonomy" id="1712513"/>
    <lineage>
        <taxon>Eukaryota</taxon>
        <taxon>Fungi</taxon>
        <taxon>Fungi incertae sedis</taxon>
        <taxon>Zoopagomycota</taxon>
        <taxon>Zoopagomycotina</taxon>
        <taxon>Zoopagomycetes</taxon>
        <taxon>Zoopagales</taxon>
        <taxon>Piptocephalidaceae</taxon>
        <taxon>Syncephalis</taxon>
    </lineage>
</organism>
<feature type="compositionally biased region" description="Low complexity" evidence="1">
    <location>
        <begin position="154"/>
        <end position="167"/>
    </location>
</feature>
<evidence type="ECO:0000313" key="4">
    <source>
        <dbReference type="Proteomes" id="UP000278143"/>
    </source>
</evidence>
<feature type="transmembrane region" description="Helical" evidence="2">
    <location>
        <begin position="98"/>
        <end position="121"/>
    </location>
</feature>
<keyword evidence="2" id="KW-0472">Membrane</keyword>
<feature type="region of interest" description="Disordered" evidence="1">
    <location>
        <begin position="154"/>
        <end position="174"/>
    </location>
</feature>
<accession>A0A4P9Z2Y7</accession>
<keyword evidence="2" id="KW-1133">Transmembrane helix</keyword>
<dbReference type="EMBL" id="KZ989308">
    <property type="protein sequence ID" value="RKP26903.1"/>
    <property type="molecule type" value="Genomic_DNA"/>
</dbReference>
<evidence type="ECO:0000313" key="3">
    <source>
        <dbReference type="EMBL" id="RKP26903.1"/>
    </source>
</evidence>
<proteinExistence type="predicted"/>
<dbReference type="Proteomes" id="UP000278143">
    <property type="component" value="Unassembled WGS sequence"/>
</dbReference>
<name>A0A4P9Z2Y7_9FUNG</name>
<feature type="transmembrane region" description="Helical" evidence="2">
    <location>
        <begin position="37"/>
        <end position="59"/>
    </location>
</feature>
<dbReference type="OrthoDB" id="10412358at2759"/>